<evidence type="ECO:0000313" key="9">
    <source>
        <dbReference type="EMBL" id="KAK9424571.1"/>
    </source>
</evidence>
<feature type="compositionally biased region" description="Pro residues" evidence="6">
    <location>
        <begin position="25"/>
        <end position="43"/>
    </location>
</feature>
<dbReference type="InterPro" id="IPR003593">
    <property type="entry name" value="AAA+_ATPase"/>
</dbReference>
<evidence type="ECO:0000256" key="2">
    <source>
        <dbReference type="ARBA" id="ARBA00022448"/>
    </source>
</evidence>
<proteinExistence type="inferred from homology"/>
<evidence type="ECO:0000313" key="10">
    <source>
        <dbReference type="Proteomes" id="UP001408356"/>
    </source>
</evidence>
<dbReference type="Gene3D" id="1.10.8.60">
    <property type="match status" value="1"/>
</dbReference>
<dbReference type="InterPro" id="IPR029067">
    <property type="entry name" value="CDC48_domain_2-like_sf"/>
</dbReference>
<dbReference type="Gene3D" id="2.40.40.20">
    <property type="match status" value="1"/>
</dbReference>
<dbReference type="InterPro" id="IPR009010">
    <property type="entry name" value="Asp_de-COase-like_dom_sf"/>
</dbReference>
<dbReference type="InterPro" id="IPR027417">
    <property type="entry name" value="P-loop_NTPase"/>
</dbReference>
<evidence type="ECO:0000256" key="6">
    <source>
        <dbReference type="SAM" id="MobiDB-lite"/>
    </source>
</evidence>
<dbReference type="SUPFAM" id="SSF54585">
    <property type="entry name" value="Cdc48 domain 2-like"/>
    <property type="match status" value="1"/>
</dbReference>
<keyword evidence="10" id="KW-1185">Reference proteome</keyword>
<dbReference type="InterPro" id="IPR039812">
    <property type="entry name" value="Vesicle-fus_ATPase"/>
</dbReference>
<feature type="compositionally biased region" description="Gly residues" evidence="6">
    <location>
        <begin position="65"/>
        <end position="74"/>
    </location>
</feature>
<dbReference type="Gene3D" id="3.10.330.10">
    <property type="match status" value="1"/>
</dbReference>
<evidence type="ECO:0000259" key="7">
    <source>
        <dbReference type="SMART" id="SM00382"/>
    </source>
</evidence>
<dbReference type="EMBL" id="JARVKF010000035">
    <property type="protein sequence ID" value="KAK9424571.1"/>
    <property type="molecule type" value="Genomic_DNA"/>
</dbReference>
<comment type="caution">
    <text evidence="9">The sequence shown here is derived from an EMBL/GenBank/DDBJ whole genome shotgun (WGS) entry which is preliminary data.</text>
</comment>
<feature type="domain" description="CDC48" evidence="8">
    <location>
        <begin position="193"/>
        <end position="267"/>
    </location>
</feature>
<evidence type="ECO:0000259" key="8">
    <source>
        <dbReference type="SMART" id="SM01072"/>
    </source>
</evidence>
<accession>A0ABR2VDG7</accession>
<keyword evidence="3" id="KW-0547">Nucleotide-binding</keyword>
<dbReference type="Pfam" id="PF00004">
    <property type="entry name" value="AAA"/>
    <property type="match status" value="2"/>
</dbReference>
<reference evidence="9 10" key="1">
    <citation type="journal article" date="2024" name="J. Plant Pathol.">
        <title>Sequence and assembly of the genome of Seiridium unicorne, isolate CBS 538.82, causal agent of cypress canker disease.</title>
        <authorList>
            <person name="Scali E."/>
            <person name="Rocca G.D."/>
            <person name="Danti R."/>
            <person name="Garbelotto M."/>
            <person name="Barberini S."/>
            <person name="Baroncelli R."/>
            <person name="Emiliani G."/>
        </authorList>
    </citation>
    <scope>NUCLEOTIDE SEQUENCE [LARGE SCALE GENOMIC DNA]</scope>
    <source>
        <strain evidence="9 10">BM-138-508</strain>
    </source>
</reference>
<feature type="region of interest" description="Disordered" evidence="6">
    <location>
        <begin position="1"/>
        <end position="78"/>
    </location>
</feature>
<organism evidence="9 10">
    <name type="scientific">Seiridium unicorne</name>
    <dbReference type="NCBI Taxonomy" id="138068"/>
    <lineage>
        <taxon>Eukaryota</taxon>
        <taxon>Fungi</taxon>
        <taxon>Dikarya</taxon>
        <taxon>Ascomycota</taxon>
        <taxon>Pezizomycotina</taxon>
        <taxon>Sordariomycetes</taxon>
        <taxon>Xylariomycetidae</taxon>
        <taxon>Amphisphaeriales</taxon>
        <taxon>Sporocadaceae</taxon>
        <taxon>Seiridium</taxon>
    </lineage>
</organism>
<dbReference type="CDD" id="cd00009">
    <property type="entry name" value="AAA"/>
    <property type="match status" value="1"/>
</dbReference>
<feature type="domain" description="AAA+ ATPase" evidence="7">
    <location>
        <begin position="617"/>
        <end position="752"/>
    </location>
</feature>
<dbReference type="SMART" id="SM00382">
    <property type="entry name" value="AAA"/>
    <property type="match status" value="2"/>
</dbReference>
<dbReference type="PANTHER" id="PTHR23078">
    <property type="entry name" value="VESICULAR-FUSION PROTEIN NSF"/>
    <property type="match status" value="1"/>
</dbReference>
<comment type="similarity">
    <text evidence="1">Belongs to the AAA ATPase family.</text>
</comment>
<dbReference type="Pfam" id="PF17862">
    <property type="entry name" value="AAA_lid_3"/>
    <property type="match status" value="1"/>
</dbReference>
<dbReference type="SMART" id="SM01072">
    <property type="entry name" value="CDC48_2"/>
    <property type="match status" value="1"/>
</dbReference>
<feature type="domain" description="AAA+ ATPase" evidence="7">
    <location>
        <begin position="335"/>
        <end position="483"/>
    </location>
</feature>
<keyword evidence="5" id="KW-0653">Protein transport</keyword>
<evidence type="ECO:0000256" key="3">
    <source>
        <dbReference type="ARBA" id="ARBA00022741"/>
    </source>
</evidence>
<dbReference type="PANTHER" id="PTHR23078:SF3">
    <property type="entry name" value="VESICLE-FUSING ATPASE"/>
    <property type="match status" value="1"/>
</dbReference>
<protein>
    <submittedName>
        <fullName evidence="9">Vesicular-fusion protein SEC18</fullName>
    </submittedName>
</protein>
<keyword evidence="4" id="KW-0067">ATP-binding</keyword>
<evidence type="ECO:0000256" key="1">
    <source>
        <dbReference type="ARBA" id="ARBA00006914"/>
    </source>
</evidence>
<dbReference type="Proteomes" id="UP001408356">
    <property type="component" value="Unassembled WGS sequence"/>
</dbReference>
<dbReference type="InterPro" id="IPR003960">
    <property type="entry name" value="ATPase_AAA_CS"/>
</dbReference>
<dbReference type="InterPro" id="IPR004201">
    <property type="entry name" value="Cdc48_dom2"/>
</dbReference>
<dbReference type="SUPFAM" id="SSF52540">
    <property type="entry name" value="P-loop containing nucleoside triphosphate hydrolases"/>
    <property type="match status" value="2"/>
</dbReference>
<name>A0ABR2VDG7_9PEZI</name>
<keyword evidence="2" id="KW-0813">Transport</keyword>
<evidence type="ECO:0000256" key="4">
    <source>
        <dbReference type="ARBA" id="ARBA00022840"/>
    </source>
</evidence>
<sequence>MDSRNALFGRNPRVGLPGRQVSGQGPPPPPREYGATPPNPPNYNQPSSYGAPSPNMNRQPQRMSGGYGGGGGGQSRPVPLGIEKLPNGHEYIFRNLSAVSPNDFPTRDPNGDVYVLLRGPSLSGEYVVTARPLPGFPPGKISLAEHQRSWCGIAMQDQFTGEVYDPFSMGKRVYLGTLDLEISFARSKVTEVPYDQDKLSEQIASLFQNQMFSPGQKFLMDVQSIPLAFTVKTVQLVDLSMEKGGISNSPNTSDRSARGILTNVTTINFFKDAKSPIKLKGSARRPATNAILRPDFKFENMGIGGLDEEFSTIFRRAFSSRLLPSGLVDQMGIPHVKGMLLYGPPGTGKTLIARQIGKMLNAREPKVINGPEILNKFVGQSEENVRKMFADAEKEYKEKGEESGLHIIIFDELDAVCKQRGSGAGGGTGVGDSVVNQLLTKLDGVDQLNNILLIGMTNRKDMIDDALLRPGRLEVHVEISLPDEHGRQQIFKIHTAKMRENGRIDGNVDLADLAGRTKNFSGAEINGLVKAASSYAFTRQVKIGDLSNPSINYDDIKVSMEDFIRALDDVKPAFGVSEEELGDVAKHGIIPFSAHIERIRASGRNYASQVSTDPRQRLLSVLIYGPRGSGKSAMAAHIAMNSNFPFAKIVSARNMLEMSEQGKIGYLRKVFNDAYKSPVSVIIIDGLEEIIEWTPIGPRFQNGVQVAINALMRTDPPKGRRLLVLATTSEREVFLQLNVLKFQHELAVPAVTDLQELGAVLAAEGVQEQDVNEALYEIKSVTGAEKVGLGVQRVLDALSAAVHKSRHTDDRPVGQIISEDILEMMATIINEPNVMYLPPRIQVSRPPQAQATMNLADLEPANTALAKYYLREMNRLPAEILHMICTQLEPSDARAVRLCGRQCADVGAWYGFPNIHFYLCKRDLQMLREMSEHRIIAERLRSLVYIVYALDTPAKTLEAYLECTRLPAYRSHVGWAQDNYLSEELSLSIRDDLRKFDKNVPFEPLPVEGVQENYNRYRIAVEEQQEILTRREDYAVLREALPRFLGLEEICVDAVGLYSELDSPRSPFVRFFEYGGQALIPEGARPIDSLLHGLEGTGLGLAALEAAGIHLSLIDKPFFDQVILSCPALNSLKLSFQTADFDVTLDDDDTKNIVEARKRTDTGVIASFLQKLPSVERISIGFTAESMDPACYAAALKNILVAGFKWPHLCHIHLQGVETDREELHDFFHLHQGTLKTVELYNCRLVNTSWTELLQQLKTMLKLDSFVFAGTMFGCIEEDHYYEDWDVSDFEKWWLEDPEQYWTKRPCLADKVADWFLNDGPYPLTRSIMLYDEEG</sequence>
<dbReference type="InterPro" id="IPR003959">
    <property type="entry name" value="ATPase_AAA_core"/>
</dbReference>
<dbReference type="Gene3D" id="3.40.50.300">
    <property type="entry name" value="P-loop containing nucleotide triphosphate hydrolases"/>
    <property type="match status" value="2"/>
</dbReference>
<dbReference type="SUPFAM" id="SSF50692">
    <property type="entry name" value="ADC-like"/>
    <property type="match status" value="1"/>
</dbReference>
<gene>
    <name evidence="9" type="ORF">SUNI508_03447</name>
</gene>
<evidence type="ECO:0000256" key="5">
    <source>
        <dbReference type="ARBA" id="ARBA00022927"/>
    </source>
</evidence>
<dbReference type="PROSITE" id="PS00674">
    <property type="entry name" value="AAA"/>
    <property type="match status" value="1"/>
</dbReference>
<dbReference type="Pfam" id="PF02933">
    <property type="entry name" value="CDC48_2"/>
    <property type="match status" value="1"/>
</dbReference>
<dbReference type="InterPro" id="IPR041569">
    <property type="entry name" value="AAA_lid_3"/>
</dbReference>